<comment type="caution">
    <text evidence="1">The sequence shown here is derived from an EMBL/GenBank/DDBJ whole genome shotgun (WGS) entry which is preliminary data.</text>
</comment>
<sequence length="98" mass="11288">MEQTALDKPKPTSAMGNVRADMTKMAGTPWPWTILWRASNGTINSFNKIKELCCISHLRECFVYVLHIICYRSLLQFVHTCFSYSCREHEISFKGGLK</sequence>
<proteinExistence type="predicted"/>
<organism evidence="1 2">
    <name type="scientific">Anisodus acutangulus</name>
    <dbReference type="NCBI Taxonomy" id="402998"/>
    <lineage>
        <taxon>Eukaryota</taxon>
        <taxon>Viridiplantae</taxon>
        <taxon>Streptophyta</taxon>
        <taxon>Embryophyta</taxon>
        <taxon>Tracheophyta</taxon>
        <taxon>Spermatophyta</taxon>
        <taxon>Magnoliopsida</taxon>
        <taxon>eudicotyledons</taxon>
        <taxon>Gunneridae</taxon>
        <taxon>Pentapetalae</taxon>
        <taxon>asterids</taxon>
        <taxon>lamiids</taxon>
        <taxon>Solanales</taxon>
        <taxon>Solanaceae</taxon>
        <taxon>Solanoideae</taxon>
        <taxon>Hyoscyameae</taxon>
        <taxon>Anisodus</taxon>
    </lineage>
</organism>
<dbReference type="Proteomes" id="UP001152561">
    <property type="component" value="Unassembled WGS sequence"/>
</dbReference>
<protein>
    <submittedName>
        <fullName evidence="1">Uncharacterized protein</fullName>
    </submittedName>
</protein>
<evidence type="ECO:0000313" key="1">
    <source>
        <dbReference type="EMBL" id="KAJ8551573.1"/>
    </source>
</evidence>
<reference evidence="2" key="1">
    <citation type="journal article" date="2023" name="Proc. Natl. Acad. Sci. U.S.A.">
        <title>Genomic and structural basis for evolution of tropane alkaloid biosynthesis.</title>
        <authorList>
            <person name="Wanga Y.-J."/>
            <person name="Taina T."/>
            <person name="Yua J.-Y."/>
            <person name="Lia J."/>
            <person name="Xua B."/>
            <person name="Chenc J."/>
            <person name="D'Auriad J.C."/>
            <person name="Huanga J.-P."/>
            <person name="Huanga S.-X."/>
        </authorList>
    </citation>
    <scope>NUCLEOTIDE SEQUENCE [LARGE SCALE GENOMIC DNA]</scope>
    <source>
        <strain evidence="2">cv. KIB-2019</strain>
    </source>
</reference>
<evidence type="ECO:0000313" key="2">
    <source>
        <dbReference type="Proteomes" id="UP001152561"/>
    </source>
</evidence>
<gene>
    <name evidence="1" type="ORF">K7X08_021588</name>
</gene>
<name>A0A9Q1RBE0_9SOLA</name>
<keyword evidence="2" id="KW-1185">Reference proteome</keyword>
<accession>A0A9Q1RBE0</accession>
<dbReference type="OrthoDB" id="10369897at2759"/>
<dbReference type="AlphaFoldDB" id="A0A9Q1RBE0"/>
<dbReference type="EMBL" id="JAJAGQ010000010">
    <property type="protein sequence ID" value="KAJ8551573.1"/>
    <property type="molecule type" value="Genomic_DNA"/>
</dbReference>